<dbReference type="Proteomes" id="UP001266305">
    <property type="component" value="Unassembled WGS sequence"/>
</dbReference>
<evidence type="ECO:0008006" key="4">
    <source>
        <dbReference type="Google" id="ProtNLM"/>
    </source>
</evidence>
<evidence type="ECO:0000313" key="3">
    <source>
        <dbReference type="Proteomes" id="UP001266305"/>
    </source>
</evidence>
<organism evidence="2 3">
    <name type="scientific">Saguinus oedipus</name>
    <name type="common">Cotton-top tamarin</name>
    <name type="synonym">Oedipomidas oedipus</name>
    <dbReference type="NCBI Taxonomy" id="9490"/>
    <lineage>
        <taxon>Eukaryota</taxon>
        <taxon>Metazoa</taxon>
        <taxon>Chordata</taxon>
        <taxon>Craniata</taxon>
        <taxon>Vertebrata</taxon>
        <taxon>Euteleostomi</taxon>
        <taxon>Mammalia</taxon>
        <taxon>Eutheria</taxon>
        <taxon>Euarchontoglires</taxon>
        <taxon>Primates</taxon>
        <taxon>Haplorrhini</taxon>
        <taxon>Platyrrhini</taxon>
        <taxon>Cebidae</taxon>
        <taxon>Callitrichinae</taxon>
        <taxon>Saguinus</taxon>
    </lineage>
</organism>
<dbReference type="PANTHER" id="PTHR11935:SF80">
    <property type="entry name" value="HYDROXYACYLGLUTATHIONE HYDROLASE, MITOCHONDRIAL"/>
    <property type="match status" value="1"/>
</dbReference>
<gene>
    <name evidence="2" type="ORF">P7K49_022758</name>
</gene>
<accession>A0ABQ9UJP0</accession>
<dbReference type="InterPro" id="IPR036866">
    <property type="entry name" value="RibonucZ/Hydroxyglut_hydro"/>
</dbReference>
<proteinExistence type="predicted"/>
<evidence type="ECO:0000256" key="1">
    <source>
        <dbReference type="SAM" id="MobiDB-lite"/>
    </source>
</evidence>
<dbReference type="SUPFAM" id="SSF56281">
    <property type="entry name" value="Metallo-hydrolase/oxidoreductase"/>
    <property type="match status" value="1"/>
</dbReference>
<feature type="region of interest" description="Disordered" evidence="1">
    <location>
        <begin position="28"/>
        <end position="93"/>
    </location>
</feature>
<dbReference type="Gene3D" id="3.60.15.10">
    <property type="entry name" value="Ribonuclease Z/Hydroxyacylglutathione hydrolase-like"/>
    <property type="match status" value="1"/>
</dbReference>
<evidence type="ECO:0000313" key="2">
    <source>
        <dbReference type="EMBL" id="KAK2097307.1"/>
    </source>
</evidence>
<protein>
    <recommendedName>
        <fullName evidence="4">Hydroxyacylglutathione hydrolase-like protein</fullName>
    </recommendedName>
</protein>
<dbReference type="EMBL" id="JASSZA010000011">
    <property type="protein sequence ID" value="KAK2097307.1"/>
    <property type="molecule type" value="Genomic_DNA"/>
</dbReference>
<feature type="compositionally biased region" description="Low complexity" evidence="1">
    <location>
        <begin position="41"/>
        <end position="56"/>
    </location>
</feature>
<keyword evidence="3" id="KW-1185">Reference proteome</keyword>
<reference evidence="2 3" key="1">
    <citation type="submission" date="2023-05" db="EMBL/GenBank/DDBJ databases">
        <title>B98-5 Cell Line De Novo Hybrid Assembly: An Optical Mapping Approach.</title>
        <authorList>
            <person name="Kananen K."/>
            <person name="Auerbach J.A."/>
            <person name="Kautto E."/>
            <person name="Blachly J.S."/>
        </authorList>
    </citation>
    <scope>NUCLEOTIDE SEQUENCE [LARGE SCALE GENOMIC DNA]</scope>
    <source>
        <strain evidence="2">B95-8</strain>
        <tissue evidence="2">Cell line</tissue>
    </source>
</reference>
<dbReference type="PANTHER" id="PTHR11935">
    <property type="entry name" value="BETA LACTAMASE DOMAIN"/>
    <property type="match status" value="1"/>
</dbReference>
<name>A0ABQ9UJP0_SAGOE</name>
<sequence length="332" mass="35093">MRVGPVALLTQPVRRVLSRPAAWRAWARPPDARPTPHLLQGPRSRGAACGGRAARPAPEPPCLGTRRVIRPDGTARPGQASSPGGCAAQGTGRAEAPAGRCPWQFPHLAESCTGSAGGKMSPLLKKERGVDIRKGAGGEFERDRGHRKGVLAAFEGSSLRQCLVPLQGKLGAVLDLCPALLGVFHHTDLRKSLTVDEGTMKVEVLPALTDNYMYLIIDDETKEAAIVDPVQPQKLEGLGAVAGGSESARLSRKKLLSPALLEQGEPAGSGRATAAAPPVRPGFLWAAHCGGWRARPGNLMGLCPAPVLLQVVEEAKKHGVKLTTVLTTHHHW</sequence>
<comment type="caution">
    <text evidence="2">The sequence shown here is derived from an EMBL/GenBank/DDBJ whole genome shotgun (WGS) entry which is preliminary data.</text>
</comment>